<accession>A0A4C1YKE0</accession>
<evidence type="ECO:0000313" key="3">
    <source>
        <dbReference type="Proteomes" id="UP000299102"/>
    </source>
</evidence>
<name>A0A4C1YKE0_EUMVA</name>
<protein>
    <submittedName>
        <fullName evidence="2">Uncharacterized protein</fullName>
    </submittedName>
</protein>
<feature type="region of interest" description="Disordered" evidence="1">
    <location>
        <begin position="15"/>
        <end position="44"/>
    </location>
</feature>
<organism evidence="2 3">
    <name type="scientific">Eumeta variegata</name>
    <name type="common">Bagworm moth</name>
    <name type="synonym">Eumeta japonica</name>
    <dbReference type="NCBI Taxonomy" id="151549"/>
    <lineage>
        <taxon>Eukaryota</taxon>
        <taxon>Metazoa</taxon>
        <taxon>Ecdysozoa</taxon>
        <taxon>Arthropoda</taxon>
        <taxon>Hexapoda</taxon>
        <taxon>Insecta</taxon>
        <taxon>Pterygota</taxon>
        <taxon>Neoptera</taxon>
        <taxon>Endopterygota</taxon>
        <taxon>Lepidoptera</taxon>
        <taxon>Glossata</taxon>
        <taxon>Ditrysia</taxon>
        <taxon>Tineoidea</taxon>
        <taxon>Psychidae</taxon>
        <taxon>Oiketicinae</taxon>
        <taxon>Eumeta</taxon>
    </lineage>
</organism>
<evidence type="ECO:0000313" key="2">
    <source>
        <dbReference type="EMBL" id="GBP75099.1"/>
    </source>
</evidence>
<sequence length="231" mass="25836">MLFIQIRGQTCVRRPGPGGVDKIVPSQTYDPAPSRHGPEAAPRGAVTSRITCHGEIKYSDGSRVAPRLPVVGYDGVRNLVPAGECESSLLRDKCISSHRYFADRSGDYAFKPLTESKLIVGFILAQIVISMQSDYFVDTNETSLLAIWVVCFALITKKEKRKVKIFFNNLVPERKIDRSNRGGKNRWKGYHEAKSEAINSSGLPTRYCTQRQKRESGEIDSLMLVGKLTWV</sequence>
<evidence type="ECO:0000256" key="1">
    <source>
        <dbReference type="SAM" id="MobiDB-lite"/>
    </source>
</evidence>
<comment type="caution">
    <text evidence="2">The sequence shown here is derived from an EMBL/GenBank/DDBJ whole genome shotgun (WGS) entry which is preliminary data.</text>
</comment>
<keyword evidence="3" id="KW-1185">Reference proteome</keyword>
<gene>
    <name evidence="2" type="ORF">EVAR_49271_1</name>
</gene>
<proteinExistence type="predicted"/>
<reference evidence="2 3" key="1">
    <citation type="journal article" date="2019" name="Commun. Biol.">
        <title>The bagworm genome reveals a unique fibroin gene that provides high tensile strength.</title>
        <authorList>
            <person name="Kono N."/>
            <person name="Nakamura H."/>
            <person name="Ohtoshi R."/>
            <person name="Tomita M."/>
            <person name="Numata K."/>
            <person name="Arakawa K."/>
        </authorList>
    </citation>
    <scope>NUCLEOTIDE SEQUENCE [LARGE SCALE GENOMIC DNA]</scope>
</reference>
<dbReference type="EMBL" id="BGZK01001235">
    <property type="protein sequence ID" value="GBP75099.1"/>
    <property type="molecule type" value="Genomic_DNA"/>
</dbReference>
<dbReference type="Proteomes" id="UP000299102">
    <property type="component" value="Unassembled WGS sequence"/>
</dbReference>
<dbReference type="AlphaFoldDB" id="A0A4C1YKE0"/>